<dbReference type="GO" id="GO:0031990">
    <property type="term" value="P:mRNA export from nucleus in response to heat stress"/>
    <property type="evidence" value="ECO:0007669"/>
    <property type="project" value="TreeGrafter"/>
</dbReference>
<evidence type="ECO:0000313" key="3">
    <source>
        <dbReference type="Proteomes" id="UP000029867"/>
    </source>
</evidence>
<evidence type="ECO:0000313" key="2">
    <source>
        <dbReference type="EMBL" id="KGK38017.1"/>
    </source>
</evidence>
<dbReference type="GO" id="GO:0017056">
    <property type="term" value="F:structural constituent of nuclear pore"/>
    <property type="evidence" value="ECO:0007669"/>
    <property type="project" value="InterPro"/>
</dbReference>
<organism evidence="2 3">
    <name type="scientific">Pichia kudriavzevii</name>
    <name type="common">Yeast</name>
    <name type="synonym">Issatchenkia orientalis</name>
    <dbReference type="NCBI Taxonomy" id="4909"/>
    <lineage>
        <taxon>Eukaryota</taxon>
        <taxon>Fungi</taxon>
        <taxon>Dikarya</taxon>
        <taxon>Ascomycota</taxon>
        <taxon>Saccharomycotina</taxon>
        <taxon>Pichiomycetes</taxon>
        <taxon>Pichiales</taxon>
        <taxon>Pichiaceae</taxon>
        <taxon>Pichia</taxon>
    </lineage>
</organism>
<dbReference type="EMBL" id="JQFK01000025">
    <property type="protein sequence ID" value="KGK38017.1"/>
    <property type="molecule type" value="Genomic_DNA"/>
</dbReference>
<comment type="caution">
    <text evidence="2">The sequence shown here is derived from an EMBL/GenBank/DDBJ whole genome shotgun (WGS) entry which is preliminary data.</text>
</comment>
<accession>A0A099P1G3</accession>
<proteinExistence type="predicted"/>
<dbReference type="Proteomes" id="UP000029867">
    <property type="component" value="Unassembled WGS sequence"/>
</dbReference>
<dbReference type="GO" id="GO:0016973">
    <property type="term" value="P:poly(A)+ mRNA export from nucleus"/>
    <property type="evidence" value="ECO:0007669"/>
    <property type="project" value="TreeGrafter"/>
</dbReference>
<dbReference type="PANTHER" id="PTHR28284:SF1">
    <property type="entry name" value="NUCLEOPORIN NUP60"/>
    <property type="match status" value="1"/>
</dbReference>
<feature type="region of interest" description="Disordered" evidence="1">
    <location>
        <begin position="1"/>
        <end position="20"/>
    </location>
</feature>
<protein>
    <recommendedName>
        <fullName evidence="4">Nucleoporin NUP60</fullName>
    </recommendedName>
</protein>
<evidence type="ECO:0008006" key="4">
    <source>
        <dbReference type="Google" id="ProtNLM"/>
    </source>
</evidence>
<feature type="region of interest" description="Disordered" evidence="1">
    <location>
        <begin position="263"/>
        <end position="295"/>
    </location>
</feature>
<dbReference type="GO" id="GO:0034398">
    <property type="term" value="P:telomere tethering at nuclear periphery"/>
    <property type="evidence" value="ECO:0007669"/>
    <property type="project" value="TreeGrafter"/>
</dbReference>
<sequence length="580" mass="64614">MPRYNYSFGGERPDSPFKKTVKQGISPYYVPSKSNSQSQSQPEGLFTRIKAFFQNKLKQQQKPKRNTKQPTAFENVSIGNIDLSMNSNMSFTSKNPNDTLSEFFQKKGDTPLNEIEIEGVMSLIRKSQSNLPSRNGSMINHSLFTNNSQMGSKVGGLASFNDANNSTILRAPSADLKKPVTIKTPTYKSKLVQSNTNTSLNRSFNLNGIRKRRIVSYTSPLNKVETKSISPLCAFLEKKKTLSKKKNDSKDYKGGIIDLSKFSDDDDDDDDAHGEGFIGDEAGKNIGVSRKGTTEEISKSSISKTASKVLDILDGEQNVIITINDELKENNHDDKQIVHDKTQLLSESKTNNKKDKNQTVLESRSDKKSSATPVFPFKPMRELPLFKDDAESAKTEIHKEGTKEYEPYFASTSSSTKSKLLQTKQIPEVPVTTSEKVDNSRVEPSTMKSQIRVPNVHEENENLDLFVTKPSFDFSIPKSDASKSPFSFSFSGDTISNSLSSEKTQNVQLEKKPAESGDIEVIDSFVFPEIPNKEPTKVASKLPPSQHTCDFIFPVVSSVDPSLLTKIMNASNEYDEVFTF</sequence>
<feature type="compositionally biased region" description="Basic and acidic residues" evidence="1">
    <location>
        <begin position="350"/>
        <end position="369"/>
    </location>
</feature>
<reference evidence="3" key="1">
    <citation type="journal article" date="2014" name="Microb. Cell Fact.">
        <title>Exploiting Issatchenkia orientalis SD108 for succinic acid production.</title>
        <authorList>
            <person name="Xiao H."/>
            <person name="Shao Z."/>
            <person name="Jiang Y."/>
            <person name="Dole S."/>
            <person name="Zhao H."/>
        </authorList>
    </citation>
    <scope>NUCLEOTIDE SEQUENCE [LARGE SCALE GENOMIC DNA]</scope>
    <source>
        <strain evidence="3">SD108</strain>
    </source>
</reference>
<dbReference type="PANTHER" id="PTHR28284">
    <property type="entry name" value="NUCLEOPORIN NUP60"/>
    <property type="match status" value="1"/>
</dbReference>
<dbReference type="HOGENOM" id="CLU_470145_0_0_1"/>
<dbReference type="VEuPathDB" id="FungiDB:C5L36_0B03090"/>
<name>A0A099P1G3_PICKU</name>
<dbReference type="InterPro" id="IPR034432">
    <property type="entry name" value="Nup60"/>
</dbReference>
<dbReference type="GO" id="GO:0008298">
    <property type="term" value="P:intracellular mRNA localization"/>
    <property type="evidence" value="ECO:0007669"/>
    <property type="project" value="TreeGrafter"/>
</dbReference>
<dbReference type="AlphaFoldDB" id="A0A099P1G3"/>
<gene>
    <name evidence="2" type="ORF">JL09_g2837</name>
</gene>
<feature type="region of interest" description="Disordered" evidence="1">
    <location>
        <begin position="342"/>
        <end position="374"/>
    </location>
</feature>
<dbReference type="GO" id="GO:0044615">
    <property type="term" value="C:nuclear pore nuclear basket"/>
    <property type="evidence" value="ECO:0007669"/>
    <property type="project" value="InterPro"/>
</dbReference>
<dbReference type="GO" id="GO:0006607">
    <property type="term" value="P:NLS-bearing protein import into nucleus"/>
    <property type="evidence" value="ECO:0007669"/>
    <property type="project" value="TreeGrafter"/>
</dbReference>
<evidence type="ECO:0000256" key="1">
    <source>
        <dbReference type="SAM" id="MobiDB-lite"/>
    </source>
</evidence>